<gene>
    <name evidence="6" type="ORF">AAG747_18720</name>
</gene>
<evidence type="ECO:0000313" key="7">
    <source>
        <dbReference type="Proteomes" id="UP001403385"/>
    </source>
</evidence>
<dbReference type="AlphaFoldDB" id="A0AAW9SGZ0"/>
<dbReference type="PANTHER" id="PTHR47506">
    <property type="entry name" value="TRANSCRIPTIONAL REGULATORY PROTEIN"/>
    <property type="match status" value="1"/>
</dbReference>
<keyword evidence="3" id="KW-0804">Transcription</keyword>
<name>A0AAW9SGZ0_9BACT</name>
<feature type="DNA-binding region" description="H-T-H motif" evidence="4">
    <location>
        <begin position="30"/>
        <end position="49"/>
    </location>
</feature>
<dbReference type="InterPro" id="IPR001647">
    <property type="entry name" value="HTH_TetR"/>
</dbReference>
<sequence length="181" mass="21073">MKKEDKVSTREKILHIATALFHKQGYNATGINQVIAEAKVAKASLYYHFPTKDDLCIAYLKERHRKWEQDFRAFLRDKPNKVIAAFDAIIDDNLKNDFRGCSFLNMLSETPPQKTKIFEALQYHKLELQKFFASELEDSELAYQVYSLFENAIMESQLFRSQAPVLRLQKIVVSLLDKHQG</sequence>
<accession>A0AAW9SGZ0</accession>
<proteinExistence type="predicted"/>
<dbReference type="Pfam" id="PF00440">
    <property type="entry name" value="TetR_N"/>
    <property type="match status" value="1"/>
</dbReference>
<reference evidence="6 7" key="1">
    <citation type="submission" date="2024-04" db="EMBL/GenBank/DDBJ databases">
        <title>Novel genus in family Flammeovirgaceae.</title>
        <authorList>
            <person name="Nguyen T.H."/>
            <person name="Vuong T.Q."/>
            <person name="Le H."/>
            <person name="Kim S.-G."/>
        </authorList>
    </citation>
    <scope>NUCLEOTIDE SEQUENCE [LARGE SCALE GENOMIC DNA]</scope>
    <source>
        <strain evidence="6 7">JCM 23209</strain>
    </source>
</reference>
<evidence type="ECO:0000259" key="5">
    <source>
        <dbReference type="PROSITE" id="PS50977"/>
    </source>
</evidence>
<dbReference type="SUPFAM" id="SSF48498">
    <property type="entry name" value="Tetracyclin repressor-like, C-terminal domain"/>
    <property type="match status" value="1"/>
</dbReference>
<dbReference type="EMBL" id="JBDKWZ010000011">
    <property type="protein sequence ID" value="MEN7549966.1"/>
    <property type="molecule type" value="Genomic_DNA"/>
</dbReference>
<keyword evidence="7" id="KW-1185">Reference proteome</keyword>
<evidence type="ECO:0000256" key="2">
    <source>
        <dbReference type="ARBA" id="ARBA00023125"/>
    </source>
</evidence>
<dbReference type="Proteomes" id="UP001403385">
    <property type="component" value="Unassembled WGS sequence"/>
</dbReference>
<organism evidence="6 7">
    <name type="scientific">Rapidithrix thailandica</name>
    <dbReference type="NCBI Taxonomy" id="413964"/>
    <lineage>
        <taxon>Bacteria</taxon>
        <taxon>Pseudomonadati</taxon>
        <taxon>Bacteroidota</taxon>
        <taxon>Cytophagia</taxon>
        <taxon>Cytophagales</taxon>
        <taxon>Flammeovirgaceae</taxon>
        <taxon>Rapidithrix</taxon>
    </lineage>
</organism>
<comment type="caution">
    <text evidence="6">The sequence shown here is derived from an EMBL/GenBank/DDBJ whole genome shotgun (WGS) entry which is preliminary data.</text>
</comment>
<dbReference type="InterPro" id="IPR009057">
    <property type="entry name" value="Homeodomain-like_sf"/>
</dbReference>
<keyword evidence="2 4" id="KW-0238">DNA-binding</keyword>
<dbReference type="PRINTS" id="PR00455">
    <property type="entry name" value="HTHTETR"/>
</dbReference>
<feature type="domain" description="HTH tetR-type" evidence="5">
    <location>
        <begin position="7"/>
        <end position="67"/>
    </location>
</feature>
<evidence type="ECO:0000256" key="1">
    <source>
        <dbReference type="ARBA" id="ARBA00023015"/>
    </source>
</evidence>
<dbReference type="SUPFAM" id="SSF46689">
    <property type="entry name" value="Homeodomain-like"/>
    <property type="match status" value="1"/>
</dbReference>
<evidence type="ECO:0000256" key="3">
    <source>
        <dbReference type="ARBA" id="ARBA00023163"/>
    </source>
</evidence>
<dbReference type="RefSeq" id="WP_346822745.1">
    <property type="nucleotide sequence ID" value="NZ_JBDKWZ010000011.1"/>
</dbReference>
<dbReference type="PROSITE" id="PS50977">
    <property type="entry name" value="HTH_TETR_2"/>
    <property type="match status" value="1"/>
</dbReference>
<dbReference type="GO" id="GO:0003677">
    <property type="term" value="F:DNA binding"/>
    <property type="evidence" value="ECO:0007669"/>
    <property type="project" value="UniProtKB-UniRule"/>
</dbReference>
<protein>
    <submittedName>
        <fullName evidence="6">TetR/AcrR family transcriptional regulator</fullName>
    </submittedName>
</protein>
<dbReference type="InterPro" id="IPR036271">
    <property type="entry name" value="Tet_transcr_reg_TetR-rel_C_sf"/>
</dbReference>
<dbReference type="PANTHER" id="PTHR47506:SF6">
    <property type="entry name" value="HTH-TYPE TRANSCRIPTIONAL REPRESSOR NEMR"/>
    <property type="match status" value="1"/>
</dbReference>
<evidence type="ECO:0000313" key="6">
    <source>
        <dbReference type="EMBL" id="MEN7549966.1"/>
    </source>
</evidence>
<evidence type="ECO:0000256" key="4">
    <source>
        <dbReference type="PROSITE-ProRule" id="PRU00335"/>
    </source>
</evidence>
<dbReference type="Gene3D" id="1.10.357.10">
    <property type="entry name" value="Tetracycline Repressor, domain 2"/>
    <property type="match status" value="1"/>
</dbReference>
<keyword evidence="1" id="KW-0805">Transcription regulation</keyword>